<evidence type="ECO:0000313" key="8">
    <source>
        <dbReference type="Proteomes" id="UP000275267"/>
    </source>
</evidence>
<dbReference type="InterPro" id="IPR018119">
    <property type="entry name" value="Strictosidine_synth_cons-reg"/>
</dbReference>
<keyword evidence="3" id="KW-0926">Vacuole</keyword>
<dbReference type="GO" id="GO:0012505">
    <property type="term" value="C:endomembrane system"/>
    <property type="evidence" value="ECO:0007669"/>
    <property type="project" value="TreeGrafter"/>
</dbReference>
<keyword evidence="4" id="KW-0325">Glycoprotein</keyword>
<evidence type="ECO:0000256" key="1">
    <source>
        <dbReference type="ARBA" id="ARBA00004116"/>
    </source>
</evidence>
<comment type="similarity">
    <text evidence="2">Belongs to the strictosidine synthase family.</text>
</comment>
<comment type="caution">
    <text evidence="7">The sequence shown here is derived from an EMBL/GenBank/DDBJ whole genome shotgun (WGS) entry which is preliminary data.</text>
</comment>
<dbReference type="PANTHER" id="PTHR10426:SF95">
    <property type="entry name" value="OS06G0623700 PROTEIN"/>
    <property type="match status" value="1"/>
</dbReference>
<reference evidence="8" key="1">
    <citation type="journal article" date="2019" name="Nat. Commun.">
        <title>The genome of broomcorn millet.</title>
        <authorList>
            <person name="Zou C."/>
            <person name="Miki D."/>
            <person name="Li D."/>
            <person name="Tang Q."/>
            <person name="Xiao L."/>
            <person name="Rajput S."/>
            <person name="Deng P."/>
            <person name="Jia W."/>
            <person name="Huang R."/>
            <person name="Zhang M."/>
            <person name="Sun Y."/>
            <person name="Hu J."/>
            <person name="Fu X."/>
            <person name="Schnable P.S."/>
            <person name="Li F."/>
            <person name="Zhang H."/>
            <person name="Feng B."/>
            <person name="Zhu X."/>
            <person name="Liu R."/>
            <person name="Schnable J.C."/>
            <person name="Zhu J.-K."/>
            <person name="Zhang H."/>
        </authorList>
    </citation>
    <scope>NUCLEOTIDE SEQUENCE [LARGE SCALE GENOMIC DNA]</scope>
</reference>
<name>A0A3L6SFZ9_PANMI</name>
<feature type="region of interest" description="Disordered" evidence="5">
    <location>
        <begin position="280"/>
        <end position="304"/>
    </location>
</feature>
<evidence type="ECO:0000256" key="5">
    <source>
        <dbReference type="SAM" id="MobiDB-lite"/>
    </source>
</evidence>
<dbReference type="Gene3D" id="2.120.10.30">
    <property type="entry name" value="TolB, C-terminal domain"/>
    <property type="match status" value="1"/>
</dbReference>
<proteinExistence type="inferred from homology"/>
<dbReference type="PANTHER" id="PTHR10426">
    <property type="entry name" value="STRICTOSIDINE SYNTHASE-RELATED"/>
    <property type="match status" value="1"/>
</dbReference>
<dbReference type="Pfam" id="PF03088">
    <property type="entry name" value="Str_synth"/>
    <property type="match status" value="1"/>
</dbReference>
<accession>A0A3L6SFZ9</accession>
<dbReference type="GO" id="GO:0005773">
    <property type="term" value="C:vacuole"/>
    <property type="evidence" value="ECO:0007669"/>
    <property type="project" value="UniProtKB-SubCell"/>
</dbReference>
<evidence type="ECO:0000256" key="3">
    <source>
        <dbReference type="ARBA" id="ARBA00022554"/>
    </source>
</evidence>
<dbReference type="STRING" id="4540.A0A3L6SFZ9"/>
<sequence>MKYDPRTDRVTVLQSGITYPNGLAISADRTHLVVALTGPCKLLRYWITGPKAGTSETLADLPGYPDNARPDGRGGFWVALHREKVALPSGPDSHLLAVRVGADGQVLQAMRGPKSVRPTEVVEREGGEIYLGSVELPLDHVESLLVRARNPACTVHVLAPESGIPCSKSSPRRPATTRKHNPHRAQRPAPAVASSRNLPSCVPSSVSGPPNLPVTTLAVDAPMTRGAAPGNSRFPSPGPWPANGWHPRVACGSADGRGFPNTRLRLHAPWASENLVGEGCRQEGHQPRGQGELGEEAKRHYKSSSPLRHSVFLYRTAAAAAPLKPD</sequence>
<feature type="domain" description="Strictosidine synthase conserved region" evidence="6">
    <location>
        <begin position="1"/>
        <end position="49"/>
    </location>
</feature>
<dbReference type="InterPro" id="IPR011042">
    <property type="entry name" value="6-blade_b-propeller_TolB-like"/>
</dbReference>
<dbReference type="EMBL" id="PQIB02000005">
    <property type="protein sequence ID" value="RLN19022.1"/>
    <property type="molecule type" value="Genomic_DNA"/>
</dbReference>
<dbReference type="GO" id="GO:0016787">
    <property type="term" value="F:hydrolase activity"/>
    <property type="evidence" value="ECO:0007669"/>
    <property type="project" value="TreeGrafter"/>
</dbReference>
<evidence type="ECO:0000259" key="6">
    <source>
        <dbReference type="Pfam" id="PF03088"/>
    </source>
</evidence>
<evidence type="ECO:0000256" key="2">
    <source>
        <dbReference type="ARBA" id="ARBA00009191"/>
    </source>
</evidence>
<comment type="subcellular location">
    <subcellularLocation>
        <location evidence="1">Vacuole</location>
    </subcellularLocation>
</comment>
<dbReference type="AlphaFoldDB" id="A0A3L6SFZ9"/>
<feature type="compositionally biased region" description="Basic residues" evidence="5">
    <location>
        <begin position="175"/>
        <end position="186"/>
    </location>
</feature>
<evidence type="ECO:0000313" key="7">
    <source>
        <dbReference type="EMBL" id="RLN19022.1"/>
    </source>
</evidence>
<dbReference type="OrthoDB" id="5307922at2759"/>
<feature type="region of interest" description="Disordered" evidence="5">
    <location>
        <begin position="161"/>
        <end position="216"/>
    </location>
</feature>
<protein>
    <submittedName>
        <fullName evidence="7">Protein STRICTOSIDINE SYNTHASE-LIKE 10-like</fullName>
    </submittedName>
</protein>
<dbReference type="SUPFAM" id="SSF63829">
    <property type="entry name" value="Calcium-dependent phosphotriesterase"/>
    <property type="match status" value="1"/>
</dbReference>
<dbReference type="Proteomes" id="UP000275267">
    <property type="component" value="Unassembled WGS sequence"/>
</dbReference>
<gene>
    <name evidence="7" type="ORF">C2845_PM02G44100</name>
</gene>
<feature type="compositionally biased region" description="Low complexity" evidence="5">
    <location>
        <begin position="199"/>
        <end position="209"/>
    </location>
</feature>
<keyword evidence="8" id="KW-1185">Reference proteome</keyword>
<organism evidence="7 8">
    <name type="scientific">Panicum miliaceum</name>
    <name type="common">Proso millet</name>
    <name type="synonym">Broomcorn millet</name>
    <dbReference type="NCBI Taxonomy" id="4540"/>
    <lineage>
        <taxon>Eukaryota</taxon>
        <taxon>Viridiplantae</taxon>
        <taxon>Streptophyta</taxon>
        <taxon>Embryophyta</taxon>
        <taxon>Tracheophyta</taxon>
        <taxon>Spermatophyta</taxon>
        <taxon>Magnoliopsida</taxon>
        <taxon>Liliopsida</taxon>
        <taxon>Poales</taxon>
        <taxon>Poaceae</taxon>
        <taxon>PACMAD clade</taxon>
        <taxon>Panicoideae</taxon>
        <taxon>Panicodae</taxon>
        <taxon>Paniceae</taxon>
        <taxon>Panicinae</taxon>
        <taxon>Panicum</taxon>
        <taxon>Panicum sect. Panicum</taxon>
    </lineage>
</organism>
<evidence type="ECO:0000256" key="4">
    <source>
        <dbReference type="ARBA" id="ARBA00023180"/>
    </source>
</evidence>